<evidence type="ECO:0000313" key="3">
    <source>
        <dbReference type="Proteomes" id="UP001499959"/>
    </source>
</evidence>
<organism evidence="2 3">
    <name type="scientific">Lysobacter hankyongensis</name>
    <dbReference type="NCBI Taxonomy" id="1176535"/>
    <lineage>
        <taxon>Bacteria</taxon>
        <taxon>Pseudomonadati</taxon>
        <taxon>Pseudomonadota</taxon>
        <taxon>Gammaproteobacteria</taxon>
        <taxon>Lysobacterales</taxon>
        <taxon>Lysobacteraceae</taxon>
        <taxon>Lysobacter</taxon>
    </lineage>
</organism>
<proteinExistence type="predicted"/>
<dbReference type="PANTHER" id="PTHR43364">
    <property type="entry name" value="NADH-SPECIFIC METHYLGLYOXAL REDUCTASE-RELATED"/>
    <property type="match status" value="1"/>
</dbReference>
<dbReference type="PANTHER" id="PTHR43364:SF1">
    <property type="entry name" value="OXIDOREDUCTASE YDHF"/>
    <property type="match status" value="1"/>
</dbReference>
<dbReference type="Gene3D" id="3.20.20.100">
    <property type="entry name" value="NADP-dependent oxidoreductase domain"/>
    <property type="match status" value="1"/>
</dbReference>
<dbReference type="InterPro" id="IPR036812">
    <property type="entry name" value="NAD(P)_OxRdtase_dom_sf"/>
</dbReference>
<dbReference type="Pfam" id="PF00248">
    <property type="entry name" value="Aldo_ket_red"/>
    <property type="match status" value="1"/>
</dbReference>
<dbReference type="InterPro" id="IPR023210">
    <property type="entry name" value="NADP_OxRdtase_dom"/>
</dbReference>
<dbReference type="SUPFAM" id="SSF51430">
    <property type="entry name" value="NAD(P)-linked oxidoreductase"/>
    <property type="match status" value="1"/>
</dbReference>
<evidence type="ECO:0000313" key="2">
    <source>
        <dbReference type="EMBL" id="GAA4792654.1"/>
    </source>
</evidence>
<gene>
    <name evidence="2" type="ORF">GCM10023307_17600</name>
</gene>
<keyword evidence="3" id="KW-1185">Reference proteome</keyword>
<accession>A0ABP9B9V4</accession>
<evidence type="ECO:0000259" key="1">
    <source>
        <dbReference type="Pfam" id="PF00248"/>
    </source>
</evidence>
<sequence length="289" mass="30704">MPKSSPILGSMRFGEWGARLSPVAVADLLEAALDAGIDTLDLADIYGGHSTNALVGAAFAVRPGLRARLKLIAKIGIVMAGSPGNARGVQHYDLSVEHLRRALDDSLSALGVDRVDTLMLHRFDPLLRPDAIAAWIRDEQRAGRVGDFGVSNFDAHAIALFDGRLPVSANQIELSLANAGAIDDGTLNATRARGAEVQAWSPLGGGDLLDPHSAVGGRVHARLQAMAGEFGLDPASLLLRWVASVPDTRVVLGSTKIERLREGARVCAEPLPRDAWYALWEAARGRPVP</sequence>
<feature type="domain" description="NADP-dependent oxidoreductase" evidence="1">
    <location>
        <begin position="7"/>
        <end position="279"/>
    </location>
</feature>
<comment type="caution">
    <text evidence="2">The sequence shown here is derived from an EMBL/GenBank/DDBJ whole genome shotgun (WGS) entry which is preliminary data.</text>
</comment>
<reference evidence="3" key="1">
    <citation type="journal article" date="2019" name="Int. J. Syst. Evol. Microbiol.">
        <title>The Global Catalogue of Microorganisms (GCM) 10K type strain sequencing project: providing services to taxonomists for standard genome sequencing and annotation.</title>
        <authorList>
            <consortium name="The Broad Institute Genomics Platform"/>
            <consortium name="The Broad Institute Genome Sequencing Center for Infectious Disease"/>
            <person name="Wu L."/>
            <person name="Ma J."/>
        </authorList>
    </citation>
    <scope>NUCLEOTIDE SEQUENCE [LARGE SCALE GENOMIC DNA]</scope>
    <source>
        <strain evidence="3">JCM 18204</strain>
    </source>
</reference>
<protein>
    <submittedName>
        <fullName evidence="2">Aldo/keto reductase family oxidoreductase</fullName>
    </submittedName>
</protein>
<dbReference type="RefSeq" id="WP_345302948.1">
    <property type="nucleotide sequence ID" value="NZ_BAABJE010000007.1"/>
</dbReference>
<dbReference type="Proteomes" id="UP001499959">
    <property type="component" value="Unassembled WGS sequence"/>
</dbReference>
<name>A0ABP9B9V4_9GAMM</name>
<dbReference type="InterPro" id="IPR050523">
    <property type="entry name" value="AKR_Detox_Biosynth"/>
</dbReference>
<dbReference type="EMBL" id="BAABJE010000007">
    <property type="protein sequence ID" value="GAA4792654.1"/>
    <property type="molecule type" value="Genomic_DNA"/>
</dbReference>